<evidence type="ECO:0000256" key="6">
    <source>
        <dbReference type="ARBA" id="ARBA00022777"/>
    </source>
</evidence>
<feature type="transmembrane region" description="Helical" evidence="10">
    <location>
        <begin position="60"/>
        <end position="75"/>
    </location>
</feature>
<evidence type="ECO:0000256" key="4">
    <source>
        <dbReference type="ARBA" id="ARBA00022679"/>
    </source>
</evidence>
<keyword evidence="4" id="KW-0808">Transferase</keyword>
<evidence type="ECO:0000313" key="14">
    <source>
        <dbReference type="Proteomes" id="UP001321543"/>
    </source>
</evidence>
<evidence type="ECO:0000256" key="9">
    <source>
        <dbReference type="SAM" id="MobiDB-lite"/>
    </source>
</evidence>
<evidence type="ECO:0000313" key="13">
    <source>
        <dbReference type="EMBL" id="BDZ38106.1"/>
    </source>
</evidence>
<keyword evidence="6" id="KW-0418">Kinase</keyword>
<keyword evidence="5" id="KW-0547">Nucleotide-binding</keyword>
<reference evidence="14" key="1">
    <citation type="journal article" date="2019" name="Int. J. Syst. Evol. Microbiol.">
        <title>The Global Catalogue of Microorganisms (GCM) 10K type strain sequencing project: providing services to taxonomists for standard genome sequencing and annotation.</title>
        <authorList>
            <consortium name="The Broad Institute Genomics Platform"/>
            <consortium name="The Broad Institute Genome Sequencing Center for Infectious Disease"/>
            <person name="Wu L."/>
            <person name="Ma J."/>
        </authorList>
    </citation>
    <scope>NUCLEOTIDE SEQUENCE [LARGE SCALE GENOMIC DNA]</scope>
    <source>
        <strain evidence="14">NBRC 106310</strain>
    </source>
</reference>
<dbReference type="EC" id="2.7.13.3" evidence="2"/>
<dbReference type="EMBL" id="AP027728">
    <property type="protein sequence ID" value="BDZ38106.1"/>
    <property type="molecule type" value="Genomic_DNA"/>
</dbReference>
<dbReference type="InterPro" id="IPR036890">
    <property type="entry name" value="HATPase_C_sf"/>
</dbReference>
<dbReference type="SUPFAM" id="SSF55874">
    <property type="entry name" value="ATPase domain of HSP90 chaperone/DNA topoisomerase II/histidine kinase"/>
    <property type="match status" value="1"/>
</dbReference>
<evidence type="ECO:0000256" key="10">
    <source>
        <dbReference type="SAM" id="Phobius"/>
    </source>
</evidence>
<dbReference type="PANTHER" id="PTHR24421:SF10">
    <property type="entry name" value="NITRATE_NITRITE SENSOR PROTEIN NARQ"/>
    <property type="match status" value="1"/>
</dbReference>
<evidence type="ECO:0000259" key="11">
    <source>
        <dbReference type="Pfam" id="PF02518"/>
    </source>
</evidence>
<keyword evidence="10" id="KW-0472">Membrane</keyword>
<protein>
    <recommendedName>
        <fullName evidence="2">histidine kinase</fullName>
        <ecNumber evidence="2">2.7.13.3</ecNumber>
    </recommendedName>
</protein>
<dbReference type="Pfam" id="PF02518">
    <property type="entry name" value="HATPase_c"/>
    <property type="match status" value="1"/>
</dbReference>
<dbReference type="CDD" id="cd16917">
    <property type="entry name" value="HATPase_UhpB-NarQ-NarX-like"/>
    <property type="match status" value="1"/>
</dbReference>
<evidence type="ECO:0000256" key="7">
    <source>
        <dbReference type="ARBA" id="ARBA00022840"/>
    </source>
</evidence>
<evidence type="ECO:0000256" key="3">
    <source>
        <dbReference type="ARBA" id="ARBA00022553"/>
    </source>
</evidence>
<dbReference type="Gene3D" id="3.30.565.10">
    <property type="entry name" value="Histidine kinase-like ATPase, C-terminal domain"/>
    <property type="match status" value="1"/>
</dbReference>
<feature type="transmembrane region" description="Helical" evidence="10">
    <location>
        <begin position="80"/>
        <end position="96"/>
    </location>
</feature>
<dbReference type="PANTHER" id="PTHR24421">
    <property type="entry name" value="NITRATE/NITRITE SENSOR PROTEIN NARX-RELATED"/>
    <property type="match status" value="1"/>
</dbReference>
<proteinExistence type="predicted"/>
<dbReference type="InterPro" id="IPR011712">
    <property type="entry name" value="Sig_transdc_His_kin_sub3_dim/P"/>
</dbReference>
<organism evidence="13 14">
    <name type="scientific">Microbacterium suwonense</name>
    <dbReference type="NCBI Taxonomy" id="683047"/>
    <lineage>
        <taxon>Bacteria</taxon>
        <taxon>Bacillati</taxon>
        <taxon>Actinomycetota</taxon>
        <taxon>Actinomycetes</taxon>
        <taxon>Micrococcales</taxon>
        <taxon>Microbacteriaceae</taxon>
        <taxon>Microbacterium</taxon>
    </lineage>
</organism>
<feature type="transmembrane region" description="Helical" evidence="10">
    <location>
        <begin position="159"/>
        <end position="180"/>
    </location>
</feature>
<name>A0ABN6X088_9MICO</name>
<gene>
    <name evidence="13" type="ORF">GCM10025863_07200</name>
</gene>
<evidence type="ECO:0000256" key="2">
    <source>
        <dbReference type="ARBA" id="ARBA00012438"/>
    </source>
</evidence>
<evidence type="ECO:0000259" key="12">
    <source>
        <dbReference type="Pfam" id="PF07730"/>
    </source>
</evidence>
<evidence type="ECO:0000256" key="5">
    <source>
        <dbReference type="ARBA" id="ARBA00022741"/>
    </source>
</evidence>
<feature type="region of interest" description="Disordered" evidence="9">
    <location>
        <begin position="1"/>
        <end position="22"/>
    </location>
</feature>
<evidence type="ECO:0000256" key="1">
    <source>
        <dbReference type="ARBA" id="ARBA00000085"/>
    </source>
</evidence>
<dbReference type="InterPro" id="IPR050482">
    <property type="entry name" value="Sensor_HK_TwoCompSys"/>
</dbReference>
<feature type="transmembrane region" description="Helical" evidence="10">
    <location>
        <begin position="108"/>
        <end position="126"/>
    </location>
</feature>
<dbReference type="Gene3D" id="1.20.5.1930">
    <property type="match status" value="1"/>
</dbReference>
<accession>A0ABN6X088</accession>
<dbReference type="InterPro" id="IPR003594">
    <property type="entry name" value="HATPase_dom"/>
</dbReference>
<comment type="catalytic activity">
    <reaction evidence="1">
        <text>ATP + protein L-histidine = ADP + protein N-phospho-L-histidine.</text>
        <dbReference type="EC" id="2.7.13.3"/>
    </reaction>
</comment>
<feature type="transmembrane region" description="Helical" evidence="10">
    <location>
        <begin position="133"/>
        <end position="153"/>
    </location>
</feature>
<dbReference type="Pfam" id="PF07730">
    <property type="entry name" value="HisKA_3"/>
    <property type="match status" value="1"/>
</dbReference>
<feature type="domain" description="Histidine kinase/HSP90-like ATPase" evidence="11">
    <location>
        <begin position="315"/>
        <end position="403"/>
    </location>
</feature>
<keyword evidence="10" id="KW-1133">Transmembrane helix</keyword>
<keyword evidence="8" id="KW-0902">Two-component regulatory system</keyword>
<keyword evidence="14" id="KW-1185">Reference proteome</keyword>
<evidence type="ECO:0000256" key="8">
    <source>
        <dbReference type="ARBA" id="ARBA00023012"/>
    </source>
</evidence>
<sequence length="411" mass="43893">MMASMPKEKRRKPEKPRRPSAWWRDRNTMTTVVLGTVAVALYCVMVPIHAAVYGSNTATTIVFTAAAVGAPLIALRHPNIATAMFTIAALALALLIPSESTAIGLWPWTVPLLIAFAVAVAVLTIGHGWRRGLALYLLGSLAGVIASAIVPAAPSGNSLIITTSIVGTVLLAATLLAGRLRVGAELSRERQVSAEEQQRRLQIEERTRIARELHDVVAHSMSVIQVQASTARYRLPDLPEVAIAEFEDVAATARGSLTEMRRLLGVLRTEDQPTELAPQQGIEDVPALVDSIRRAGADVALELIAANLSAVPAGVQITAFRLVQEALSNAVRHAPGSAISVRIGMDTEAVRIRVHNTTAERPAPDSPEGHGLRGMRERVALVEGTLEVGPDPEGGWTVAAVIPWLHNQENA</sequence>
<dbReference type="Proteomes" id="UP001321543">
    <property type="component" value="Chromosome"/>
</dbReference>
<keyword evidence="7" id="KW-0067">ATP-binding</keyword>
<feature type="domain" description="Signal transduction histidine kinase subgroup 3 dimerisation and phosphoacceptor" evidence="12">
    <location>
        <begin position="205"/>
        <end position="271"/>
    </location>
</feature>
<keyword evidence="10" id="KW-0812">Transmembrane</keyword>
<keyword evidence="3" id="KW-0597">Phosphoprotein</keyword>